<evidence type="ECO:0000256" key="4">
    <source>
        <dbReference type="ARBA" id="ARBA00022525"/>
    </source>
</evidence>
<comment type="subcellular location">
    <subcellularLocation>
        <location evidence="1">Host cell</location>
    </subcellularLocation>
    <subcellularLocation>
        <location evidence="2">Secreted</location>
    </subcellularLocation>
</comment>
<dbReference type="Pfam" id="PF22748">
    <property type="entry name" value="PexRD54_WY"/>
    <property type="match status" value="1"/>
</dbReference>
<evidence type="ECO:0000256" key="1">
    <source>
        <dbReference type="ARBA" id="ARBA00004340"/>
    </source>
</evidence>
<dbReference type="InterPro" id="IPR054463">
    <property type="entry name" value="PexRD54_WY"/>
</dbReference>
<comment type="caution">
    <text evidence="8">The sequence shown here is derived from an EMBL/GenBank/DDBJ whole genome shotgun (WGS) entry which is preliminary data.</text>
</comment>
<evidence type="ECO:0000313" key="9">
    <source>
        <dbReference type="Proteomes" id="UP000704712"/>
    </source>
</evidence>
<gene>
    <name evidence="8" type="ORF">GN958_ATG18925</name>
</gene>
<comment type="similarity">
    <text evidence="3">Belongs to the RxLR effector family.</text>
</comment>
<sequence length="142" mass="16642">MAEKVENAFHNYWLNRKKTPKDAFRFLYLNTIDEKTLISPKFSTWVKYLNNFDDRYPGEKTTVLDGLLAFYNDRALFRMFKAAEEDPSTKKLVTDLQSALILKWRDAKETPEKLMNMLNGVPNSREMIDRYSTLISGTRTTS</sequence>
<evidence type="ECO:0000256" key="6">
    <source>
        <dbReference type="ARBA" id="ARBA00023026"/>
    </source>
</evidence>
<evidence type="ECO:0000256" key="5">
    <source>
        <dbReference type="ARBA" id="ARBA00022729"/>
    </source>
</evidence>
<evidence type="ECO:0000313" key="8">
    <source>
        <dbReference type="EMBL" id="KAF4131892.1"/>
    </source>
</evidence>
<reference evidence="8" key="1">
    <citation type="submission" date="2020-03" db="EMBL/GenBank/DDBJ databases">
        <title>Hybrid Assembly of Korean Phytophthora infestans isolates.</title>
        <authorList>
            <person name="Prokchorchik M."/>
            <person name="Lee Y."/>
            <person name="Seo J."/>
            <person name="Cho J.-H."/>
            <person name="Park Y.-E."/>
            <person name="Jang D.-C."/>
            <person name="Im J.-S."/>
            <person name="Choi J.-G."/>
            <person name="Park H.-J."/>
            <person name="Lee G.-B."/>
            <person name="Lee Y.-G."/>
            <person name="Hong S.-Y."/>
            <person name="Cho K."/>
            <person name="Sohn K.H."/>
        </authorList>
    </citation>
    <scope>NUCLEOTIDE SEQUENCE</scope>
    <source>
        <strain evidence="8">KR_2_A2</strain>
    </source>
</reference>
<keyword evidence="5" id="KW-0732">Signal</keyword>
<dbReference type="OMA" id="ALITKWI"/>
<dbReference type="EMBL" id="JAACNO010002657">
    <property type="protein sequence ID" value="KAF4131892.1"/>
    <property type="molecule type" value="Genomic_DNA"/>
</dbReference>
<dbReference type="GO" id="GO:0005576">
    <property type="term" value="C:extracellular region"/>
    <property type="evidence" value="ECO:0007669"/>
    <property type="project" value="UniProtKB-SubCell"/>
</dbReference>
<dbReference type="AlphaFoldDB" id="A0A8S9TWF8"/>
<protein>
    <recommendedName>
        <fullName evidence="7">RxLR effector PexRD54 WY domain-containing protein</fullName>
    </recommendedName>
</protein>
<organism evidence="8 9">
    <name type="scientific">Phytophthora infestans</name>
    <name type="common">Potato late blight agent</name>
    <name type="synonym">Botrytis infestans</name>
    <dbReference type="NCBI Taxonomy" id="4787"/>
    <lineage>
        <taxon>Eukaryota</taxon>
        <taxon>Sar</taxon>
        <taxon>Stramenopiles</taxon>
        <taxon>Oomycota</taxon>
        <taxon>Peronosporomycetes</taxon>
        <taxon>Peronosporales</taxon>
        <taxon>Peronosporaceae</taxon>
        <taxon>Phytophthora</taxon>
    </lineage>
</organism>
<evidence type="ECO:0000259" key="7">
    <source>
        <dbReference type="Pfam" id="PF22748"/>
    </source>
</evidence>
<proteinExistence type="inferred from homology"/>
<accession>A0A8S9TWF8</accession>
<dbReference type="Proteomes" id="UP000704712">
    <property type="component" value="Unassembled WGS sequence"/>
</dbReference>
<evidence type="ECO:0000256" key="2">
    <source>
        <dbReference type="ARBA" id="ARBA00004613"/>
    </source>
</evidence>
<feature type="domain" description="RxLR effector PexRD54 WY" evidence="7">
    <location>
        <begin position="12"/>
        <end position="48"/>
    </location>
</feature>
<evidence type="ECO:0000256" key="3">
    <source>
        <dbReference type="ARBA" id="ARBA00010400"/>
    </source>
</evidence>
<dbReference type="GO" id="GO:0043657">
    <property type="term" value="C:host cell"/>
    <property type="evidence" value="ECO:0007669"/>
    <property type="project" value="UniProtKB-SubCell"/>
</dbReference>
<keyword evidence="6" id="KW-0843">Virulence</keyword>
<name>A0A8S9TWF8_PHYIN</name>
<keyword evidence="4" id="KW-0964">Secreted</keyword>